<evidence type="ECO:0000259" key="10">
    <source>
        <dbReference type="Pfam" id="PF22322"/>
    </source>
</evidence>
<evidence type="ECO:0000256" key="6">
    <source>
        <dbReference type="ARBA" id="ARBA00022837"/>
    </source>
</evidence>
<accession>A0A4S4AZF8</accession>
<keyword evidence="3" id="KW-0964">Secreted</keyword>
<proteinExistence type="predicted"/>
<evidence type="ECO:0000256" key="8">
    <source>
        <dbReference type="ARBA" id="ARBA00023136"/>
    </source>
</evidence>
<dbReference type="InterPro" id="IPR054246">
    <property type="entry name" value="DUF6973"/>
</dbReference>
<dbReference type="EMBL" id="SSOC01000003">
    <property type="protein sequence ID" value="THF65559.1"/>
    <property type="molecule type" value="Genomic_DNA"/>
</dbReference>
<dbReference type="AlphaFoldDB" id="A0A4S4AZF8"/>
<dbReference type="InterPro" id="IPR018511">
    <property type="entry name" value="Hemolysin-typ_Ca-bd_CS"/>
</dbReference>
<dbReference type="InterPro" id="IPR011049">
    <property type="entry name" value="Serralysin-like_metalloprot_C"/>
</dbReference>
<keyword evidence="5" id="KW-0677">Repeat</keyword>
<dbReference type="PRINTS" id="PR01488">
    <property type="entry name" value="RTXTOXINA"/>
</dbReference>
<evidence type="ECO:0000256" key="1">
    <source>
        <dbReference type="ARBA" id="ARBA00004370"/>
    </source>
</evidence>
<keyword evidence="7" id="KW-0843">Virulence</keyword>
<dbReference type="Gene3D" id="2.150.10.10">
    <property type="entry name" value="Serralysin-like metalloprotease, C-terminal"/>
    <property type="match status" value="3"/>
</dbReference>
<dbReference type="Pfam" id="PF00353">
    <property type="entry name" value="HemolysinCabind"/>
    <property type="match status" value="5"/>
</dbReference>
<evidence type="ECO:0000256" key="4">
    <source>
        <dbReference type="ARBA" id="ARBA00022656"/>
    </source>
</evidence>
<gene>
    <name evidence="11" type="ORF">E6C76_08240</name>
</gene>
<dbReference type="OrthoDB" id="8710959at2"/>
<feature type="domain" description="DUF6973" evidence="10">
    <location>
        <begin position="16"/>
        <end position="107"/>
    </location>
</feature>
<reference evidence="11 12" key="1">
    <citation type="submission" date="2019-04" db="EMBL/GenBank/DDBJ databases">
        <title>Azoarcus nasutitermitis sp. nov. isolated from termite nest.</title>
        <authorList>
            <person name="Lin S.-Y."/>
            <person name="Hameed A."/>
            <person name="Hsu Y.-H."/>
            <person name="Young C.-C."/>
        </authorList>
    </citation>
    <scope>NUCLEOTIDE SEQUENCE [LARGE SCALE GENOMIC DNA]</scope>
    <source>
        <strain evidence="11 12">CC-YHH838</strain>
    </source>
</reference>
<dbReference type="RefSeq" id="WP_136347764.1">
    <property type="nucleotide sequence ID" value="NZ_SSOC01000003.1"/>
</dbReference>
<evidence type="ECO:0000256" key="5">
    <source>
        <dbReference type="ARBA" id="ARBA00022737"/>
    </source>
</evidence>
<dbReference type="PANTHER" id="PTHR38340">
    <property type="entry name" value="S-LAYER PROTEIN"/>
    <property type="match status" value="1"/>
</dbReference>
<evidence type="ECO:0000256" key="3">
    <source>
        <dbReference type="ARBA" id="ARBA00022525"/>
    </source>
</evidence>
<dbReference type="GO" id="GO:0016020">
    <property type="term" value="C:membrane"/>
    <property type="evidence" value="ECO:0007669"/>
    <property type="project" value="UniProtKB-SubCell"/>
</dbReference>
<feature type="domain" description="Haemolysin-type calcium binding-related" evidence="9">
    <location>
        <begin position="1019"/>
        <end position="1058"/>
    </location>
</feature>
<feature type="domain" description="Haemolysin-type calcium binding-related" evidence="9">
    <location>
        <begin position="1180"/>
        <end position="1209"/>
    </location>
</feature>
<keyword evidence="8" id="KW-0472">Membrane</keyword>
<comment type="subcellular location">
    <subcellularLocation>
        <location evidence="1">Membrane</location>
    </subcellularLocation>
    <subcellularLocation>
        <location evidence="2">Secreted</location>
    </subcellularLocation>
</comment>
<evidence type="ECO:0000256" key="7">
    <source>
        <dbReference type="ARBA" id="ARBA00023026"/>
    </source>
</evidence>
<evidence type="ECO:0000256" key="2">
    <source>
        <dbReference type="ARBA" id="ARBA00004613"/>
    </source>
</evidence>
<keyword evidence="6" id="KW-0106">Calcium</keyword>
<dbReference type="Pfam" id="PF06594">
    <property type="entry name" value="HCBP_related"/>
    <property type="match status" value="4"/>
</dbReference>
<dbReference type="Proteomes" id="UP000308430">
    <property type="component" value="Unassembled WGS sequence"/>
</dbReference>
<sequence>MSYLDELHKISSEYADNFGLSGPVNGDADAFRHAYSSAQMTRDYGYESAYHAGTWWEILGLINGEKESAARMDAWNNYVGREIARELGPNATNDQLADAVRKALEDGRLVREPQNGSGGQLFDKIGNGISDALDRFIERIKDLFNKAESQASPIILDLDGDGVTTVSKTSGIHFDHDSNGFAELSGWVGAGDGLLVWDRNGNGVIDDGAELFGNNTLLSTGQKAANGFAALRDLDGNGDGVFDAYDVLWSELRVWRDQNQDGVSQADELLTLDELGIASIYLGYTNSTYIDAQGNAHKQVGSFTWADGSTGTATDVWFSVDYADTVELDLIEVPEDIAALPNLAGFGNVRSLHQAMARDESGQLRALVEQFGAETDPRVRHQLMEEILYAWTGAGNIAANSRGANIDARKLVALETFLGDGYNQTGSWGKNPGPQAALVLEEAFQTLHAELYQGLMRGTHLQALIEQIGLVWSDDGLQFSLATVAEHLNELYATDRLQAVGLAQSFSHLLSAVEGIEGLEIDSFVHHLGGSGSLLAAVVLAGNAKVVYGEPGANVSGTSADEILIGSSEGVTLSGGSGRDIVLGGSGNDTLYGDAGNDTLNGGAGDDVIYAGAGNDVLYGGEGNDSLYGEAGNDTLDGGAGNDYLVGGNGSDTYLFRVGSGQDRVYNYDASTNRIDVVRFEDVASDGLSGVFRAGDDLILAYGESDRVTLRSHYLGNSYQVNRFEFSDGKSLTVNQLYAAYDIQLSEGNDSITFTASNERIDGGAGDDVIYAGAGNDVLYGGEGNDSLYGEAGNDTLDGGAGNDYLVGGNGSDTYLFRVGSGQDRVYNYDASTNRIDVVRFEDVASDGLSGVFRAGDDLILAYGESDRVTLRSHYLGSNYQVNRFEFSDGKSLTVNQLYAAYDIQLSEGNDSITFTASNERIDGGAGDDVIYAGAGNDVLYGGEGNDSLYGEAGNDTLDGGAGNDYLVGGNGSDTYLFRVGSGQDRVYNYNASTNRIDVVRFEDVASDGLSGVFRAGDDLILAYGESDRVTLRSHYLGSNYQVNRFEFSDGKSLTVNQLYAAYDIQLSEGNDSITFTASNERIDGGAGDDVIYAGAGNDVLYGGEGNDSLYGEAGNDTLDGGAGNDYLVGGTGSDTYLFGRGYGQDTVYDYDTTSGNADRLFFGDDIASDQLWFSRNGNHLQVSVIGTDDQVTINNWYSGSAYRVEQFHAGGGAVLLHGQVAALVSAMAAFSPPAAGETCLSGNYRETLDAVIAANWQ</sequence>
<dbReference type="PROSITE" id="PS00330">
    <property type="entry name" value="HEMOLYSIN_CALCIUM"/>
    <property type="match status" value="8"/>
</dbReference>
<keyword evidence="4" id="KW-0800">Toxin</keyword>
<name>A0A4S4AZF8_9RHOO</name>
<organism evidence="11 12">
    <name type="scientific">Pseudothauera nasutitermitis</name>
    <dbReference type="NCBI Taxonomy" id="2565930"/>
    <lineage>
        <taxon>Bacteria</taxon>
        <taxon>Pseudomonadati</taxon>
        <taxon>Pseudomonadota</taxon>
        <taxon>Betaproteobacteria</taxon>
        <taxon>Rhodocyclales</taxon>
        <taxon>Zoogloeaceae</taxon>
        <taxon>Pseudothauera</taxon>
    </lineage>
</organism>
<dbReference type="Pfam" id="PF22322">
    <property type="entry name" value="DUF6973"/>
    <property type="match status" value="1"/>
</dbReference>
<dbReference type="GO" id="GO:0005509">
    <property type="term" value="F:calcium ion binding"/>
    <property type="evidence" value="ECO:0007669"/>
    <property type="project" value="InterPro"/>
</dbReference>
<dbReference type="InterPro" id="IPR050557">
    <property type="entry name" value="RTX_toxin/Mannuronan_C5-epim"/>
</dbReference>
<dbReference type="InterPro" id="IPR001343">
    <property type="entry name" value="Hemolysn_Ca-bd"/>
</dbReference>
<protein>
    <submittedName>
        <fullName evidence="11">Uncharacterized protein</fullName>
    </submittedName>
</protein>
<comment type="caution">
    <text evidence="11">The sequence shown here is derived from an EMBL/GenBank/DDBJ whole genome shotgun (WGS) entry which is preliminary data.</text>
</comment>
<dbReference type="GO" id="GO:0005576">
    <property type="term" value="C:extracellular region"/>
    <property type="evidence" value="ECO:0007669"/>
    <property type="project" value="UniProtKB-SubCell"/>
</dbReference>
<evidence type="ECO:0000259" key="9">
    <source>
        <dbReference type="Pfam" id="PF06594"/>
    </source>
</evidence>
<keyword evidence="12" id="KW-1185">Reference proteome</keyword>
<evidence type="ECO:0000313" key="11">
    <source>
        <dbReference type="EMBL" id="THF65559.1"/>
    </source>
</evidence>
<feature type="domain" description="Haemolysin-type calcium binding-related" evidence="9">
    <location>
        <begin position="697"/>
        <end position="736"/>
    </location>
</feature>
<dbReference type="InterPro" id="IPR003995">
    <property type="entry name" value="RTX_toxin_determinant-A"/>
</dbReference>
<dbReference type="PANTHER" id="PTHR38340:SF1">
    <property type="entry name" value="S-LAYER PROTEIN"/>
    <property type="match status" value="1"/>
</dbReference>
<dbReference type="PRINTS" id="PR00313">
    <property type="entry name" value="CABNDNGRPT"/>
</dbReference>
<dbReference type="InterPro" id="IPR010566">
    <property type="entry name" value="Haemolys_ca-bd"/>
</dbReference>
<feature type="domain" description="Haemolysin-type calcium binding-related" evidence="9">
    <location>
        <begin position="858"/>
        <end position="897"/>
    </location>
</feature>
<evidence type="ECO:0000313" key="12">
    <source>
        <dbReference type="Proteomes" id="UP000308430"/>
    </source>
</evidence>
<dbReference type="SUPFAM" id="SSF51120">
    <property type="entry name" value="beta-Roll"/>
    <property type="match status" value="4"/>
</dbReference>
<dbReference type="GO" id="GO:0090729">
    <property type="term" value="F:toxin activity"/>
    <property type="evidence" value="ECO:0007669"/>
    <property type="project" value="UniProtKB-KW"/>
</dbReference>
<dbReference type="Gene3D" id="2.160.20.160">
    <property type="match status" value="1"/>
</dbReference>